<dbReference type="PANTHER" id="PTHR47177:SF4">
    <property type="entry name" value="OS06G0283200 PROTEIN"/>
    <property type="match status" value="1"/>
</dbReference>
<gene>
    <name evidence="7" type="ORF">Acr_19g0006060</name>
</gene>
<evidence type="ECO:0000256" key="2">
    <source>
        <dbReference type="ARBA" id="ARBA00022771"/>
    </source>
</evidence>
<keyword evidence="1" id="KW-0479">Metal-binding</keyword>
<dbReference type="OrthoDB" id="365379at2759"/>
<proteinExistence type="predicted"/>
<dbReference type="PANTHER" id="PTHR47177">
    <property type="entry name" value="F18C1.6 PROTEIN"/>
    <property type="match status" value="1"/>
</dbReference>
<dbReference type="PROSITE" id="PS50089">
    <property type="entry name" value="ZF_RING_2"/>
    <property type="match status" value="1"/>
</dbReference>
<feature type="compositionally biased region" description="Low complexity" evidence="5">
    <location>
        <begin position="19"/>
        <end position="32"/>
    </location>
</feature>
<comment type="caution">
    <text evidence="7">The sequence shown here is derived from an EMBL/GenBank/DDBJ whole genome shotgun (WGS) entry which is preliminary data.</text>
</comment>
<protein>
    <recommendedName>
        <fullName evidence="6">RING-type domain-containing protein</fullName>
    </recommendedName>
</protein>
<dbReference type="InterPro" id="IPR058746">
    <property type="entry name" value="Znf_RING-type_Topors"/>
</dbReference>
<dbReference type="GO" id="GO:0008270">
    <property type="term" value="F:zinc ion binding"/>
    <property type="evidence" value="ECO:0007669"/>
    <property type="project" value="UniProtKB-KW"/>
</dbReference>
<dbReference type="Pfam" id="PF13639">
    <property type="entry name" value="zf-RING_2"/>
    <property type="match status" value="1"/>
</dbReference>
<sequence>MASDSETSPNKRRKTLAQPPTSSSSSPPTSSSGASREIDGDGPETLDSESRICGICLSESGNGIRGRIDSCDHHFCFVCIMEWAKVESRCPLCKRRFGNIRRPPKDGVFLTERAEFAEASIEVKTCNAVEVDEIALATCELSSIEFADANVPIMLGRKWGVDEIDASFFGVWKGAQDFSIGS</sequence>
<dbReference type="InterPro" id="IPR017907">
    <property type="entry name" value="Znf_RING_CS"/>
</dbReference>
<reference evidence="7 8" key="1">
    <citation type="submission" date="2019-07" db="EMBL/GenBank/DDBJ databases">
        <title>De Novo Assembly of kiwifruit Actinidia rufa.</title>
        <authorList>
            <person name="Sugita-Konishi S."/>
            <person name="Sato K."/>
            <person name="Mori E."/>
            <person name="Abe Y."/>
            <person name="Kisaki G."/>
            <person name="Hamano K."/>
            <person name="Suezawa K."/>
            <person name="Otani M."/>
            <person name="Fukuda T."/>
            <person name="Manabe T."/>
            <person name="Gomi K."/>
            <person name="Tabuchi M."/>
            <person name="Akimitsu K."/>
            <person name="Kataoka I."/>
        </authorList>
    </citation>
    <scope>NUCLEOTIDE SEQUENCE [LARGE SCALE GENOMIC DNA]</scope>
    <source>
        <strain evidence="8">cv. Fuchu</strain>
    </source>
</reference>
<keyword evidence="3" id="KW-0862">Zinc</keyword>
<name>A0A7J0GA53_9ERIC</name>
<dbReference type="AlphaFoldDB" id="A0A7J0GA53"/>
<evidence type="ECO:0000313" key="8">
    <source>
        <dbReference type="Proteomes" id="UP000585474"/>
    </source>
</evidence>
<dbReference type="EMBL" id="BJWL01000019">
    <property type="protein sequence ID" value="GFZ07669.1"/>
    <property type="molecule type" value="Genomic_DNA"/>
</dbReference>
<organism evidence="7 8">
    <name type="scientific">Actinidia rufa</name>
    <dbReference type="NCBI Taxonomy" id="165716"/>
    <lineage>
        <taxon>Eukaryota</taxon>
        <taxon>Viridiplantae</taxon>
        <taxon>Streptophyta</taxon>
        <taxon>Embryophyta</taxon>
        <taxon>Tracheophyta</taxon>
        <taxon>Spermatophyta</taxon>
        <taxon>Magnoliopsida</taxon>
        <taxon>eudicotyledons</taxon>
        <taxon>Gunneridae</taxon>
        <taxon>Pentapetalae</taxon>
        <taxon>asterids</taxon>
        <taxon>Ericales</taxon>
        <taxon>Actinidiaceae</taxon>
        <taxon>Actinidia</taxon>
    </lineage>
</organism>
<dbReference type="SMART" id="SM00184">
    <property type="entry name" value="RING"/>
    <property type="match status" value="1"/>
</dbReference>
<evidence type="ECO:0000256" key="1">
    <source>
        <dbReference type="ARBA" id="ARBA00022723"/>
    </source>
</evidence>
<dbReference type="PROSITE" id="PS00518">
    <property type="entry name" value="ZF_RING_1"/>
    <property type="match status" value="1"/>
</dbReference>
<keyword evidence="2 4" id="KW-0863">Zinc-finger</keyword>
<evidence type="ECO:0000256" key="5">
    <source>
        <dbReference type="SAM" id="MobiDB-lite"/>
    </source>
</evidence>
<dbReference type="Gene3D" id="3.30.40.10">
    <property type="entry name" value="Zinc/RING finger domain, C3HC4 (zinc finger)"/>
    <property type="match status" value="1"/>
</dbReference>
<feature type="domain" description="RING-type" evidence="6">
    <location>
        <begin position="53"/>
        <end position="94"/>
    </location>
</feature>
<evidence type="ECO:0000256" key="3">
    <source>
        <dbReference type="ARBA" id="ARBA00022833"/>
    </source>
</evidence>
<feature type="region of interest" description="Disordered" evidence="5">
    <location>
        <begin position="1"/>
        <end position="47"/>
    </location>
</feature>
<evidence type="ECO:0000256" key="4">
    <source>
        <dbReference type="PROSITE-ProRule" id="PRU00175"/>
    </source>
</evidence>
<keyword evidence="8" id="KW-1185">Reference proteome</keyword>
<evidence type="ECO:0000259" key="6">
    <source>
        <dbReference type="PROSITE" id="PS50089"/>
    </source>
</evidence>
<dbReference type="CDD" id="cd16574">
    <property type="entry name" value="RING-HC_Topors"/>
    <property type="match status" value="1"/>
</dbReference>
<dbReference type="InterPro" id="IPR001841">
    <property type="entry name" value="Znf_RING"/>
</dbReference>
<dbReference type="Proteomes" id="UP000585474">
    <property type="component" value="Unassembled WGS sequence"/>
</dbReference>
<accession>A0A7J0GA53</accession>
<dbReference type="InterPro" id="IPR013083">
    <property type="entry name" value="Znf_RING/FYVE/PHD"/>
</dbReference>
<evidence type="ECO:0000313" key="7">
    <source>
        <dbReference type="EMBL" id="GFZ07669.1"/>
    </source>
</evidence>
<dbReference type="SUPFAM" id="SSF57850">
    <property type="entry name" value="RING/U-box"/>
    <property type="match status" value="1"/>
</dbReference>